<proteinExistence type="predicted"/>
<name>A0A6J5NA88_9CAUD</name>
<sequence>MSKIILEFDSFEDADEIKDCMNGFKWRMLVTELDNYYRNMYKHSDNDEEIEMAEKVRDKLHELLYENELFL</sequence>
<evidence type="ECO:0000313" key="1">
    <source>
        <dbReference type="EMBL" id="CAB4153973.1"/>
    </source>
</evidence>
<protein>
    <submittedName>
        <fullName evidence="1">Uncharacterized protein</fullName>
    </submittedName>
</protein>
<reference evidence="1" key="1">
    <citation type="submission" date="2020-04" db="EMBL/GenBank/DDBJ databases">
        <authorList>
            <person name="Chiriac C."/>
            <person name="Salcher M."/>
            <person name="Ghai R."/>
            <person name="Kavagutti S V."/>
        </authorList>
    </citation>
    <scope>NUCLEOTIDE SEQUENCE</scope>
</reference>
<dbReference type="EMBL" id="LR796606">
    <property type="protein sequence ID" value="CAB4153973.1"/>
    <property type="molecule type" value="Genomic_DNA"/>
</dbReference>
<organism evidence="1">
    <name type="scientific">uncultured Caudovirales phage</name>
    <dbReference type="NCBI Taxonomy" id="2100421"/>
    <lineage>
        <taxon>Viruses</taxon>
        <taxon>Duplodnaviria</taxon>
        <taxon>Heunggongvirae</taxon>
        <taxon>Uroviricota</taxon>
        <taxon>Caudoviricetes</taxon>
        <taxon>Peduoviridae</taxon>
        <taxon>Maltschvirus</taxon>
        <taxon>Maltschvirus maltsch</taxon>
    </lineage>
</organism>
<accession>A0A6J5NA88</accession>
<gene>
    <name evidence="1" type="ORF">UFOVP627_59</name>
</gene>